<proteinExistence type="predicted"/>
<name>A0A6J1N6S1_BICAN</name>
<dbReference type="KEGG" id="bany:112047793"/>
<keyword evidence="2 3" id="KW-0418">Kinase</keyword>
<organism evidence="1 2">
    <name type="scientific">Bicyclus anynana</name>
    <name type="common">Squinting bush brown butterfly</name>
    <dbReference type="NCBI Taxonomy" id="110368"/>
    <lineage>
        <taxon>Eukaryota</taxon>
        <taxon>Metazoa</taxon>
        <taxon>Ecdysozoa</taxon>
        <taxon>Arthropoda</taxon>
        <taxon>Hexapoda</taxon>
        <taxon>Insecta</taxon>
        <taxon>Pterygota</taxon>
        <taxon>Neoptera</taxon>
        <taxon>Endopterygota</taxon>
        <taxon>Lepidoptera</taxon>
        <taxon>Glossata</taxon>
        <taxon>Ditrysia</taxon>
        <taxon>Papilionoidea</taxon>
        <taxon>Nymphalidae</taxon>
        <taxon>Satyrinae</taxon>
        <taxon>Satyrini</taxon>
        <taxon>Mycalesina</taxon>
        <taxon>Bicyclus</taxon>
    </lineage>
</organism>
<dbReference type="GO" id="GO:0016301">
    <property type="term" value="F:kinase activity"/>
    <property type="evidence" value="ECO:0007669"/>
    <property type="project" value="UniProtKB-KW"/>
</dbReference>
<evidence type="ECO:0000313" key="1">
    <source>
        <dbReference type="Proteomes" id="UP001652582"/>
    </source>
</evidence>
<dbReference type="GeneID" id="112047793"/>
<evidence type="ECO:0000313" key="4">
    <source>
        <dbReference type="RefSeq" id="XP_052744694.1"/>
    </source>
</evidence>
<accession>A0A6J1N6S1</accession>
<dbReference type="OrthoDB" id="10041966at2759"/>
<keyword evidence="1" id="KW-1185">Reference proteome</keyword>
<dbReference type="RefSeq" id="XP_023940803.2">
    <property type="nucleotide sequence ID" value="XM_024085035.2"/>
</dbReference>
<evidence type="ECO:0000313" key="2">
    <source>
        <dbReference type="RefSeq" id="XP_023940802.2"/>
    </source>
</evidence>
<evidence type="ECO:0000313" key="3">
    <source>
        <dbReference type="RefSeq" id="XP_023940803.2"/>
    </source>
</evidence>
<dbReference type="AlphaFoldDB" id="A0A6J1N6S1"/>
<dbReference type="SUPFAM" id="SSF52540">
    <property type="entry name" value="P-loop containing nucleoside triphosphate hydrolases"/>
    <property type="match status" value="1"/>
</dbReference>
<dbReference type="PANTHER" id="PTHR10285">
    <property type="entry name" value="URIDINE KINASE"/>
    <property type="match status" value="1"/>
</dbReference>
<gene>
    <name evidence="2 3 4" type="primary">LOC112047793</name>
</gene>
<reference evidence="1 2" key="1">
    <citation type="submission" date="2025-05" db="UniProtKB">
        <authorList>
            <consortium name="RefSeq"/>
        </authorList>
    </citation>
    <scope>NUCLEOTIDE SEQUENCE [LARGE SCALE GENOMIC DNA]</scope>
</reference>
<dbReference type="InterPro" id="IPR027417">
    <property type="entry name" value="P-loop_NTPase"/>
</dbReference>
<keyword evidence="2 3" id="KW-0808">Transferase</keyword>
<protein>
    <submittedName>
        <fullName evidence="2 3">Nicotinamide riboside kinase 2</fullName>
    </submittedName>
</protein>
<dbReference type="Proteomes" id="UP001652582">
    <property type="component" value="Chromosome 2"/>
</dbReference>
<sequence length="205" mass="23715">MTLAKRDEWIIIGISGVTCGGKTTLANKLLDILSPVYIFHQDKYFYPDDSPHHIKCDNLDHNNYDILSSLNMSLMYDDIVSTINGDNKSQNHNLDRSHGKIEVKGKKFMIVEGFTVINYKPIMEICHLRYFFVLDYATCLNRRVYRLYDPPDIDGYFDQCVWPEHLKYRAEVEKDKRITILDGTRHDSLETVLSNLASMGSSKVL</sequence>
<dbReference type="Gene3D" id="3.40.50.300">
    <property type="entry name" value="P-loop containing nucleotide triphosphate hydrolases"/>
    <property type="match status" value="1"/>
</dbReference>
<dbReference type="RefSeq" id="XP_052744694.1">
    <property type="nucleotide sequence ID" value="XM_052888734.1"/>
</dbReference>
<dbReference type="RefSeq" id="XP_023940802.2">
    <property type="nucleotide sequence ID" value="XM_024085034.2"/>
</dbReference>